<evidence type="ECO:0000256" key="2">
    <source>
        <dbReference type="ARBA" id="ARBA00004990"/>
    </source>
</evidence>
<evidence type="ECO:0000256" key="4">
    <source>
        <dbReference type="ARBA" id="ARBA00012219"/>
    </source>
</evidence>
<evidence type="ECO:0000256" key="5">
    <source>
        <dbReference type="ARBA" id="ARBA00014155"/>
    </source>
</evidence>
<keyword evidence="8 13" id="KW-0566">Pantothenate biosynthesis</keyword>
<dbReference type="RefSeq" id="WP_058124479.1">
    <property type="nucleotide sequence ID" value="NZ_CYRX01000033.1"/>
</dbReference>
<evidence type="ECO:0000256" key="13">
    <source>
        <dbReference type="HAMAP-Rule" id="MF_00158"/>
    </source>
</evidence>
<evidence type="ECO:0000256" key="7">
    <source>
        <dbReference type="ARBA" id="ARBA00022598"/>
    </source>
</evidence>
<evidence type="ECO:0000256" key="11">
    <source>
        <dbReference type="ARBA" id="ARBA00048258"/>
    </source>
</evidence>
<evidence type="ECO:0000256" key="3">
    <source>
        <dbReference type="ARBA" id="ARBA00009256"/>
    </source>
</evidence>
<gene>
    <name evidence="13 14" type="primary">panC</name>
    <name evidence="14" type="ORF">THS5294_03189</name>
</gene>
<feature type="binding site" evidence="13">
    <location>
        <begin position="144"/>
        <end position="147"/>
    </location>
    <ligand>
        <name>ATP</name>
        <dbReference type="ChEBI" id="CHEBI:30616"/>
    </ligand>
</feature>
<comment type="function">
    <text evidence="12 13">Catalyzes the condensation of pantoate with beta-alanine in an ATP-dependent reaction via a pantoyl-adenylate intermediate.</text>
</comment>
<dbReference type="EMBL" id="CYRX01000033">
    <property type="protein sequence ID" value="CUH61876.1"/>
    <property type="molecule type" value="Genomic_DNA"/>
</dbReference>
<evidence type="ECO:0000256" key="9">
    <source>
        <dbReference type="ARBA" id="ARBA00022741"/>
    </source>
</evidence>
<feature type="binding site" evidence="13">
    <location>
        <position position="173"/>
    </location>
    <ligand>
        <name>ATP</name>
        <dbReference type="ChEBI" id="CHEBI:30616"/>
    </ligand>
</feature>
<dbReference type="NCBIfam" id="TIGR00018">
    <property type="entry name" value="panC"/>
    <property type="match status" value="1"/>
</dbReference>
<dbReference type="AlphaFoldDB" id="A0A0P1FK70"/>
<feature type="active site" description="Proton donor" evidence="13">
    <location>
        <position position="34"/>
    </location>
</feature>
<sequence length="279" mass="29557">MKVVHTKSDLRAARALLPANTGFVPTMGALHAGHMALVQAARAASDAVVVSIFVNPTQFGNPEDLAKYPDTLAEDLAQLEAAGVDLVFCPTAAQMYPEGADTIVETPKLAGMLMGALRPGHFRGVATVVTKLFNLVQPARAWFGQKDYQQVLVIRQMVRDLEIPVEIVAHATVREPDGLAMSSRNLRLTAEDRAASTILSQALNAAQSMATQGATPDQIVEKVSAQITAEPRATLQSVDIRGAADLCELPDAPLASHAVLLLAADFGPVLLIDNAILTP</sequence>
<keyword evidence="7 13" id="KW-0436">Ligase</keyword>
<dbReference type="PANTHER" id="PTHR21299">
    <property type="entry name" value="CYTIDYLATE KINASE/PANTOATE-BETA-ALANINE LIGASE"/>
    <property type="match status" value="1"/>
</dbReference>
<feature type="binding site" evidence="13">
    <location>
        <position position="58"/>
    </location>
    <ligand>
        <name>beta-alanine</name>
        <dbReference type="ChEBI" id="CHEBI:57966"/>
    </ligand>
</feature>
<keyword evidence="9 13" id="KW-0547">Nucleotide-binding</keyword>
<name>A0A0P1FK70_9RHOB</name>
<comment type="miscellaneous">
    <text evidence="13">The reaction proceeds by a bi uni uni bi ping pong mechanism.</text>
</comment>
<evidence type="ECO:0000256" key="12">
    <source>
        <dbReference type="ARBA" id="ARBA00055042"/>
    </source>
</evidence>
<proteinExistence type="inferred from homology"/>
<dbReference type="eggNOG" id="COG0414">
    <property type="taxonomic scope" value="Bacteria"/>
</dbReference>
<dbReference type="Gene3D" id="3.40.50.620">
    <property type="entry name" value="HUPs"/>
    <property type="match status" value="1"/>
</dbReference>
<dbReference type="InterPro" id="IPR003721">
    <property type="entry name" value="Pantoate_ligase"/>
</dbReference>
<dbReference type="Proteomes" id="UP000051298">
    <property type="component" value="Unassembled WGS sequence"/>
</dbReference>
<evidence type="ECO:0000313" key="14">
    <source>
        <dbReference type="EMBL" id="CUH61876.1"/>
    </source>
</evidence>
<evidence type="ECO:0000313" key="15">
    <source>
        <dbReference type="Proteomes" id="UP000051298"/>
    </source>
</evidence>
<dbReference type="InterPro" id="IPR042176">
    <property type="entry name" value="Pantoate_ligase_C"/>
</dbReference>
<feature type="binding site" evidence="13">
    <location>
        <begin position="181"/>
        <end position="184"/>
    </location>
    <ligand>
        <name>ATP</name>
        <dbReference type="ChEBI" id="CHEBI:30616"/>
    </ligand>
</feature>
<dbReference type="SUPFAM" id="SSF52374">
    <property type="entry name" value="Nucleotidylyl transferase"/>
    <property type="match status" value="1"/>
</dbReference>
<dbReference type="FunFam" id="3.40.50.620:FF:000114">
    <property type="entry name" value="Pantothenate synthetase"/>
    <property type="match status" value="1"/>
</dbReference>
<comment type="subunit">
    <text evidence="13">Homodimer.</text>
</comment>
<accession>A0A0P1FK70</accession>
<comment type="similarity">
    <text evidence="3 13">Belongs to the pantothenate synthetase family.</text>
</comment>
<dbReference type="GO" id="GO:0015940">
    <property type="term" value="P:pantothenate biosynthetic process"/>
    <property type="evidence" value="ECO:0007669"/>
    <property type="project" value="UniProtKB-UniRule"/>
</dbReference>
<dbReference type="UniPathway" id="UPA00028">
    <property type="reaction ID" value="UER00005"/>
</dbReference>
<evidence type="ECO:0000256" key="6">
    <source>
        <dbReference type="ARBA" id="ARBA00022490"/>
    </source>
</evidence>
<dbReference type="InterPro" id="IPR014729">
    <property type="entry name" value="Rossmann-like_a/b/a_fold"/>
</dbReference>
<dbReference type="HAMAP" id="MF_00158">
    <property type="entry name" value="PanC"/>
    <property type="match status" value="1"/>
</dbReference>
<reference evidence="14 15" key="1">
    <citation type="submission" date="2015-09" db="EMBL/GenBank/DDBJ databases">
        <authorList>
            <consortium name="Swine Surveillance"/>
        </authorList>
    </citation>
    <scope>NUCLEOTIDE SEQUENCE [LARGE SCALE GENOMIC DNA]</scope>
    <source>
        <strain evidence="14 15">CECT 5294</strain>
    </source>
</reference>
<dbReference type="Pfam" id="PF02569">
    <property type="entry name" value="Pantoate_ligase"/>
    <property type="match status" value="1"/>
</dbReference>
<organism evidence="14 15">
    <name type="scientific">Thalassobacter stenotrophicus</name>
    <dbReference type="NCBI Taxonomy" id="266809"/>
    <lineage>
        <taxon>Bacteria</taxon>
        <taxon>Pseudomonadati</taxon>
        <taxon>Pseudomonadota</taxon>
        <taxon>Alphaproteobacteria</taxon>
        <taxon>Rhodobacterales</taxon>
        <taxon>Roseobacteraceae</taxon>
        <taxon>Thalassobacter</taxon>
    </lineage>
</organism>
<evidence type="ECO:0000256" key="8">
    <source>
        <dbReference type="ARBA" id="ARBA00022655"/>
    </source>
</evidence>
<keyword evidence="10 13" id="KW-0067">ATP-binding</keyword>
<comment type="catalytic activity">
    <reaction evidence="11 13">
        <text>(R)-pantoate + beta-alanine + ATP = (R)-pantothenate + AMP + diphosphate + H(+)</text>
        <dbReference type="Rhea" id="RHEA:10912"/>
        <dbReference type="ChEBI" id="CHEBI:15378"/>
        <dbReference type="ChEBI" id="CHEBI:15980"/>
        <dbReference type="ChEBI" id="CHEBI:29032"/>
        <dbReference type="ChEBI" id="CHEBI:30616"/>
        <dbReference type="ChEBI" id="CHEBI:33019"/>
        <dbReference type="ChEBI" id="CHEBI:57966"/>
        <dbReference type="ChEBI" id="CHEBI:456215"/>
        <dbReference type="EC" id="6.3.2.1"/>
    </reaction>
</comment>
<dbReference type="Gene3D" id="3.30.1300.10">
    <property type="entry name" value="Pantoate-beta-alanine ligase, C-terminal domain"/>
    <property type="match status" value="1"/>
</dbReference>
<dbReference type="GO" id="GO:0005524">
    <property type="term" value="F:ATP binding"/>
    <property type="evidence" value="ECO:0007669"/>
    <property type="project" value="UniProtKB-KW"/>
</dbReference>
<feature type="binding site" evidence="13">
    <location>
        <begin position="27"/>
        <end position="34"/>
    </location>
    <ligand>
        <name>ATP</name>
        <dbReference type="ChEBI" id="CHEBI:30616"/>
    </ligand>
</feature>
<feature type="binding site" evidence="13">
    <location>
        <position position="150"/>
    </location>
    <ligand>
        <name>(R)-pantoate</name>
        <dbReference type="ChEBI" id="CHEBI:15980"/>
    </ligand>
</feature>
<comment type="pathway">
    <text evidence="2 13">Cofactor biosynthesis; (R)-pantothenate biosynthesis; (R)-pantothenate from (R)-pantoate and beta-alanine: step 1/1.</text>
</comment>
<dbReference type="CDD" id="cd00560">
    <property type="entry name" value="PanC"/>
    <property type="match status" value="1"/>
</dbReference>
<evidence type="ECO:0000256" key="10">
    <source>
        <dbReference type="ARBA" id="ARBA00022840"/>
    </source>
</evidence>
<comment type="subcellular location">
    <subcellularLocation>
        <location evidence="1 13">Cytoplasm</location>
    </subcellularLocation>
</comment>
<keyword evidence="6 13" id="KW-0963">Cytoplasm</keyword>
<dbReference type="PANTHER" id="PTHR21299:SF1">
    <property type="entry name" value="PANTOATE--BETA-ALANINE LIGASE"/>
    <property type="match status" value="1"/>
</dbReference>
<dbReference type="EC" id="6.3.2.1" evidence="4 13"/>
<protein>
    <recommendedName>
        <fullName evidence="5 13">Pantothenate synthetase</fullName>
        <shortName evidence="13">PS</shortName>
        <ecNumber evidence="4 13">6.3.2.1</ecNumber>
    </recommendedName>
    <alternativeName>
        <fullName evidence="13">Pantoate--beta-alanine ligase</fullName>
    </alternativeName>
    <alternativeName>
        <fullName evidence="13">Pantoate-activating enzyme</fullName>
    </alternativeName>
</protein>
<feature type="binding site" evidence="13">
    <location>
        <position position="58"/>
    </location>
    <ligand>
        <name>(R)-pantoate</name>
        <dbReference type="ChEBI" id="CHEBI:15980"/>
    </ligand>
</feature>
<evidence type="ECO:0000256" key="1">
    <source>
        <dbReference type="ARBA" id="ARBA00004496"/>
    </source>
</evidence>
<dbReference type="STRING" id="266809.PM03_01355"/>
<dbReference type="GO" id="GO:0004592">
    <property type="term" value="F:pantoate-beta-alanine ligase activity"/>
    <property type="evidence" value="ECO:0007669"/>
    <property type="project" value="UniProtKB-UniRule"/>
</dbReference>
<dbReference type="GO" id="GO:0005829">
    <property type="term" value="C:cytosol"/>
    <property type="evidence" value="ECO:0007669"/>
    <property type="project" value="TreeGrafter"/>
</dbReference>